<name>A0A4P9TE00_9EURY</name>
<dbReference type="GeneID" id="96155706"/>
<dbReference type="PROSITE" id="PS51371">
    <property type="entry name" value="CBS"/>
    <property type="match status" value="2"/>
</dbReference>
<feature type="region of interest" description="Disordered" evidence="3">
    <location>
        <begin position="1"/>
        <end position="26"/>
    </location>
</feature>
<proteinExistence type="predicted"/>
<reference evidence="6" key="1">
    <citation type="submission" date="2019-05" db="EMBL/GenBank/DDBJ databases">
        <title>Complete Genome Sequence and Methylation Pattern of the Halophilic Archaeon Natrinema pallidum BOL6-1.</title>
        <authorList>
            <person name="DasSarma P."/>
            <person name="DasSarma B.P."/>
            <person name="DasSarma S.L."/>
            <person name="Martinez F.L."/>
            <person name="Guzman D."/>
            <person name="Roberts R.J."/>
            <person name="DasSarma S."/>
        </authorList>
    </citation>
    <scope>NUCLEOTIDE SEQUENCE [LARGE SCALE GENOMIC DNA]</scope>
    <source>
        <strain evidence="6">BOL6-1</strain>
    </source>
</reference>
<evidence type="ECO:0000313" key="6">
    <source>
        <dbReference type="Proteomes" id="UP000307562"/>
    </source>
</evidence>
<dbReference type="PANTHER" id="PTHR43080">
    <property type="entry name" value="CBS DOMAIN-CONTAINING PROTEIN CBSX3, MITOCHONDRIAL"/>
    <property type="match status" value="1"/>
</dbReference>
<dbReference type="InterPro" id="IPR051257">
    <property type="entry name" value="Diverse_CBS-Domain"/>
</dbReference>
<dbReference type="InterPro" id="IPR000644">
    <property type="entry name" value="CBS_dom"/>
</dbReference>
<dbReference type="PANTHER" id="PTHR43080:SF2">
    <property type="entry name" value="CBS DOMAIN-CONTAINING PROTEIN"/>
    <property type="match status" value="1"/>
</dbReference>
<dbReference type="SUPFAM" id="SSF54631">
    <property type="entry name" value="CBS-domain pair"/>
    <property type="match status" value="1"/>
</dbReference>
<sequence>MIETTVESVDLRSPPPIAPETPVTEAARTLRRPPVSALPVLEDESVVGIVTESDIVALVAETAERPATRVIMSSPVTTVSPTATIADAAETMRTNGVKHLPVVSDGVYRGLLSVHTLAPYLPRHRLTIEWQDEPMRLGATEGQTLTVVD</sequence>
<dbReference type="AlphaFoldDB" id="A0A4P9TE00"/>
<organism evidence="5 6">
    <name type="scientific">Natrinema pallidum</name>
    <dbReference type="NCBI Taxonomy" id="69527"/>
    <lineage>
        <taxon>Archaea</taxon>
        <taxon>Methanobacteriati</taxon>
        <taxon>Methanobacteriota</taxon>
        <taxon>Stenosarchaea group</taxon>
        <taxon>Halobacteria</taxon>
        <taxon>Halobacteriales</taxon>
        <taxon>Natrialbaceae</taxon>
        <taxon>Natrinema</taxon>
    </lineage>
</organism>
<dbReference type="Gene3D" id="3.10.580.10">
    <property type="entry name" value="CBS-domain"/>
    <property type="match status" value="1"/>
</dbReference>
<accession>A0A4P9TE00</accession>
<evidence type="ECO:0000256" key="3">
    <source>
        <dbReference type="SAM" id="MobiDB-lite"/>
    </source>
</evidence>
<protein>
    <submittedName>
        <fullName evidence="5">CBS domain-containing protein</fullName>
    </submittedName>
</protein>
<evidence type="ECO:0000259" key="4">
    <source>
        <dbReference type="PROSITE" id="PS51371"/>
    </source>
</evidence>
<feature type="domain" description="CBS" evidence="4">
    <location>
        <begin position="72"/>
        <end position="128"/>
    </location>
</feature>
<keyword evidence="6" id="KW-1185">Reference proteome</keyword>
<gene>
    <name evidence="5" type="ORF">FGF80_06970</name>
</gene>
<evidence type="ECO:0000256" key="1">
    <source>
        <dbReference type="ARBA" id="ARBA00023122"/>
    </source>
</evidence>
<evidence type="ECO:0000313" key="5">
    <source>
        <dbReference type="EMBL" id="QCW02991.1"/>
    </source>
</evidence>
<dbReference type="Proteomes" id="UP000307562">
    <property type="component" value="Chromosome"/>
</dbReference>
<dbReference type="InterPro" id="IPR046342">
    <property type="entry name" value="CBS_dom_sf"/>
</dbReference>
<dbReference type="KEGG" id="npl:FGF80_06970"/>
<dbReference type="Pfam" id="PF00571">
    <property type="entry name" value="CBS"/>
    <property type="match status" value="2"/>
</dbReference>
<evidence type="ECO:0000256" key="2">
    <source>
        <dbReference type="PROSITE-ProRule" id="PRU00703"/>
    </source>
</evidence>
<dbReference type="SMART" id="SM00116">
    <property type="entry name" value="CBS"/>
    <property type="match status" value="2"/>
</dbReference>
<dbReference type="EMBL" id="CP040637">
    <property type="protein sequence ID" value="QCW02991.1"/>
    <property type="molecule type" value="Genomic_DNA"/>
</dbReference>
<dbReference type="RefSeq" id="WP_138652993.1">
    <property type="nucleotide sequence ID" value="NZ_CP040637.1"/>
</dbReference>
<keyword evidence="1 2" id="KW-0129">CBS domain</keyword>
<feature type="domain" description="CBS" evidence="4">
    <location>
        <begin position="10"/>
        <end position="65"/>
    </location>
</feature>